<dbReference type="Proteomes" id="UP000003835">
    <property type="component" value="Unassembled WGS sequence"/>
</dbReference>
<dbReference type="AlphaFoldDB" id="B4VIP4"/>
<dbReference type="EMBL" id="DS989842">
    <property type="protein sequence ID" value="EDX78245.1"/>
    <property type="molecule type" value="Genomic_DNA"/>
</dbReference>
<accession>B4VIP4</accession>
<dbReference type="HOGENOM" id="CLU_3024254_0_0_3"/>
<protein>
    <submittedName>
        <fullName evidence="1">Uncharacterized protein</fullName>
    </submittedName>
</protein>
<keyword evidence="2" id="KW-1185">Reference proteome</keyword>
<gene>
    <name evidence="1" type="ORF">MC7420_7983</name>
</gene>
<dbReference type="STRING" id="118168.MC7420_7983"/>
<sequence>MGNPSKGLGTKPLLSVGQQNSLMLQKLNMKSRFIHVGDEKQHPLDLPPRFRGQPD</sequence>
<evidence type="ECO:0000313" key="1">
    <source>
        <dbReference type="EMBL" id="EDX78245.1"/>
    </source>
</evidence>
<reference evidence="1 2" key="1">
    <citation type="submission" date="2008-07" db="EMBL/GenBank/DDBJ databases">
        <authorList>
            <person name="Tandeau de Marsac N."/>
            <person name="Ferriera S."/>
            <person name="Johnson J."/>
            <person name="Kravitz S."/>
            <person name="Beeson K."/>
            <person name="Sutton G."/>
            <person name="Rogers Y.-H."/>
            <person name="Friedman R."/>
            <person name="Frazier M."/>
            <person name="Venter J.C."/>
        </authorList>
    </citation>
    <scope>NUCLEOTIDE SEQUENCE [LARGE SCALE GENOMIC DNA]</scope>
    <source>
        <strain evidence="1 2">PCC 7420</strain>
    </source>
</reference>
<name>B4VIP4_9CYAN</name>
<proteinExistence type="predicted"/>
<evidence type="ECO:0000313" key="2">
    <source>
        <dbReference type="Proteomes" id="UP000003835"/>
    </source>
</evidence>
<organism evidence="1 2">
    <name type="scientific">Coleofasciculus chthonoplastes PCC 7420</name>
    <dbReference type="NCBI Taxonomy" id="118168"/>
    <lineage>
        <taxon>Bacteria</taxon>
        <taxon>Bacillati</taxon>
        <taxon>Cyanobacteriota</taxon>
        <taxon>Cyanophyceae</taxon>
        <taxon>Coleofasciculales</taxon>
        <taxon>Coleofasciculaceae</taxon>
        <taxon>Coleofasciculus</taxon>
    </lineage>
</organism>